<dbReference type="InterPro" id="IPR043129">
    <property type="entry name" value="ATPase_NBD"/>
</dbReference>
<dbReference type="Gene3D" id="3.90.640.10">
    <property type="entry name" value="Actin, Chain A, domain 4"/>
    <property type="match status" value="1"/>
</dbReference>
<keyword evidence="9" id="KW-0143">Chaperone</keyword>
<evidence type="ECO:0000256" key="5">
    <source>
        <dbReference type="ARBA" id="ARBA00022553"/>
    </source>
</evidence>
<sequence length="584" mass="64979">MGIKVGIDLGTTNSAISYIKDGNPVIIENKEGQRTTPSVIYLDEKGNTTVGKQAKNMAVSMPKHVVIESKRLMGTDTKIDVNGKTLRPEEVGARVLEYLVRSAEERTGQKVDEAIITVPAYFNDTQRRATQKAAEIAKLKVERLVNEPTAAAIAFAFENLDKNSTMLVYDLGGGTFDVSIVEVFDGMVEVKASAGNNNLGGKDFDELLAKYIIQKYEQEQGIELSSLPDYEATFLRIKEAAENLKIQLSQQEIGSAVLPFIGLHNNVPLSLNVDVSRVEFESLIKKHVDSTINEVKEALKDSKLELSDITDVIMVGGSTRIPLVRETVQKYYGRPLRVDINPDEVVALGASVQMGLKAQDENLKRNTNGGLMVIDVCPYSLGTEVTRGHHDSTSYYDEIISRNTTIPTIKNKVYYTMHDNQDLVEVNIYQAEKYTGMETVHSPGIVQLNERPLIIEGLPPRRAGEVKIEIGFKYNMNGILEVTAEILGFGIKKEMTVEPKSGMTYFETQEAAATLETDVTKTELYTRMKPIIIRAEQMLKTAVGHDREKIDTLLTQLKDAMFSNDSRRAEELEMQLTDVLIDLM</sequence>
<comment type="similarity">
    <text evidence="2 13">Belongs to the heat shock protein 70 family.</text>
</comment>
<dbReference type="EMBL" id="CP118099">
    <property type="protein sequence ID" value="WDH75348.1"/>
    <property type="molecule type" value="Genomic_DNA"/>
</dbReference>
<dbReference type="PROSITE" id="PS00329">
    <property type="entry name" value="HSP70_2"/>
    <property type="match status" value="1"/>
</dbReference>
<dbReference type="Gene3D" id="3.30.420.40">
    <property type="match status" value="2"/>
</dbReference>
<organism evidence="14 15">
    <name type="scientific">Exiguobacterium marinum</name>
    <dbReference type="NCBI Taxonomy" id="273528"/>
    <lineage>
        <taxon>Bacteria</taxon>
        <taxon>Bacillati</taxon>
        <taxon>Bacillota</taxon>
        <taxon>Bacilli</taxon>
        <taxon>Bacillales</taxon>
        <taxon>Bacillales Family XII. Incertae Sedis</taxon>
        <taxon>Exiguobacterium</taxon>
    </lineage>
</organism>
<keyword evidence="8" id="KW-0346">Stress response</keyword>
<dbReference type="PROSITE" id="PS00297">
    <property type="entry name" value="HSP70_1"/>
    <property type="match status" value="1"/>
</dbReference>
<dbReference type="Pfam" id="PF00012">
    <property type="entry name" value="HSP70"/>
    <property type="match status" value="1"/>
</dbReference>
<proteinExistence type="inferred from homology"/>
<dbReference type="InterPro" id="IPR029047">
    <property type="entry name" value="HSP70_peptide-bd_sf"/>
</dbReference>
<evidence type="ECO:0000256" key="2">
    <source>
        <dbReference type="ARBA" id="ARBA00007381"/>
    </source>
</evidence>
<evidence type="ECO:0000256" key="13">
    <source>
        <dbReference type="RuleBase" id="RU003322"/>
    </source>
</evidence>
<dbReference type="PANTHER" id="PTHR19375">
    <property type="entry name" value="HEAT SHOCK PROTEIN 70KDA"/>
    <property type="match status" value="1"/>
</dbReference>
<evidence type="ECO:0000256" key="4">
    <source>
        <dbReference type="ARBA" id="ARBA00017249"/>
    </source>
</evidence>
<evidence type="ECO:0000256" key="6">
    <source>
        <dbReference type="ARBA" id="ARBA00022741"/>
    </source>
</evidence>
<evidence type="ECO:0000256" key="1">
    <source>
        <dbReference type="ARBA" id="ARBA00002290"/>
    </source>
</evidence>
<evidence type="ECO:0000256" key="10">
    <source>
        <dbReference type="ARBA" id="ARBA00030019"/>
    </source>
</evidence>
<dbReference type="SUPFAM" id="SSF100920">
    <property type="entry name" value="Heat shock protein 70kD (HSP70), peptide-binding domain"/>
    <property type="match status" value="1"/>
</dbReference>
<evidence type="ECO:0000256" key="8">
    <source>
        <dbReference type="ARBA" id="ARBA00023016"/>
    </source>
</evidence>
<dbReference type="InterPro" id="IPR018181">
    <property type="entry name" value="Heat_shock_70_CS"/>
</dbReference>
<dbReference type="InterPro" id="IPR013126">
    <property type="entry name" value="Hsp_70_fam"/>
</dbReference>
<dbReference type="Gene3D" id="2.60.34.10">
    <property type="entry name" value="Substrate Binding Domain Of DNAk, Chain A, domain 1"/>
    <property type="match status" value="1"/>
</dbReference>
<dbReference type="SUPFAM" id="SSF53067">
    <property type="entry name" value="Actin-like ATPase domain"/>
    <property type="match status" value="2"/>
</dbReference>
<dbReference type="PROSITE" id="PS01036">
    <property type="entry name" value="HSP70_3"/>
    <property type="match status" value="1"/>
</dbReference>
<evidence type="ECO:0000256" key="3">
    <source>
        <dbReference type="ARBA" id="ARBA00014415"/>
    </source>
</evidence>
<dbReference type="Proteomes" id="UP001213680">
    <property type="component" value="Chromosome"/>
</dbReference>
<evidence type="ECO:0000313" key="15">
    <source>
        <dbReference type="Proteomes" id="UP001213680"/>
    </source>
</evidence>
<evidence type="ECO:0000256" key="11">
    <source>
        <dbReference type="ARBA" id="ARBA00030945"/>
    </source>
</evidence>
<comment type="function">
    <text evidence="1">Acts as a chaperone.</text>
</comment>
<evidence type="ECO:0000313" key="14">
    <source>
        <dbReference type="EMBL" id="WDH75348.1"/>
    </source>
</evidence>
<dbReference type="PRINTS" id="PR00301">
    <property type="entry name" value="HEATSHOCK70"/>
</dbReference>
<keyword evidence="5" id="KW-0597">Phosphoprotein</keyword>
<protein>
    <recommendedName>
        <fullName evidence="3">Chaperone protein DnaK</fullName>
    </recommendedName>
    <alternativeName>
        <fullName evidence="4">Chaperone protein dnaK</fullName>
    </alternativeName>
    <alternativeName>
        <fullName evidence="12">HSP70</fullName>
    </alternativeName>
    <alternativeName>
        <fullName evidence="11">Heat shock 70 kDa protein</fullName>
    </alternativeName>
    <alternativeName>
        <fullName evidence="10">Heat shock protein 70</fullName>
    </alternativeName>
</protein>
<keyword evidence="15" id="KW-1185">Reference proteome</keyword>
<keyword evidence="6 13" id="KW-0547">Nucleotide-binding</keyword>
<name>A0ABY7WZV3_9BACL</name>
<evidence type="ECO:0000256" key="9">
    <source>
        <dbReference type="ARBA" id="ARBA00023186"/>
    </source>
</evidence>
<accession>A0ABY7WZV3</accession>
<dbReference type="RefSeq" id="WP_274356515.1">
    <property type="nucleotide sequence ID" value="NZ_CP118099.1"/>
</dbReference>
<gene>
    <name evidence="14" type="ORF">PTI97_11015</name>
</gene>
<reference evidence="14 15" key="1">
    <citation type="submission" date="2023-02" db="EMBL/GenBank/DDBJ databases">
        <title>A bacterium isolated from plastisphere.</title>
        <authorList>
            <person name="Sun Y."/>
        </authorList>
    </citation>
    <scope>NUCLEOTIDE SEQUENCE [LARGE SCALE GENOMIC DNA]</scope>
    <source>
        <strain evidence="15">a-1</strain>
    </source>
</reference>
<evidence type="ECO:0000256" key="12">
    <source>
        <dbReference type="ARBA" id="ARBA00033103"/>
    </source>
</evidence>
<evidence type="ECO:0000256" key="7">
    <source>
        <dbReference type="ARBA" id="ARBA00022840"/>
    </source>
</evidence>
<keyword evidence="7 13" id="KW-0067">ATP-binding</keyword>